<feature type="transmembrane region" description="Helical" evidence="1">
    <location>
        <begin position="43"/>
        <end position="62"/>
    </location>
</feature>
<name>A0AAV2D8J2_9ROSI</name>
<organism evidence="3 4">
    <name type="scientific">Linum trigynum</name>
    <dbReference type="NCBI Taxonomy" id="586398"/>
    <lineage>
        <taxon>Eukaryota</taxon>
        <taxon>Viridiplantae</taxon>
        <taxon>Streptophyta</taxon>
        <taxon>Embryophyta</taxon>
        <taxon>Tracheophyta</taxon>
        <taxon>Spermatophyta</taxon>
        <taxon>Magnoliopsida</taxon>
        <taxon>eudicotyledons</taxon>
        <taxon>Gunneridae</taxon>
        <taxon>Pentapetalae</taxon>
        <taxon>rosids</taxon>
        <taxon>fabids</taxon>
        <taxon>Malpighiales</taxon>
        <taxon>Linaceae</taxon>
        <taxon>Linum</taxon>
    </lineage>
</organism>
<dbReference type="Proteomes" id="UP001497516">
    <property type="component" value="Chromosome 2"/>
</dbReference>
<evidence type="ECO:0000256" key="1">
    <source>
        <dbReference type="SAM" id="Phobius"/>
    </source>
</evidence>
<keyword evidence="4" id="KW-1185">Reference proteome</keyword>
<evidence type="ECO:0000313" key="4">
    <source>
        <dbReference type="Proteomes" id="UP001497516"/>
    </source>
</evidence>
<sequence>MPPASACIFSACFLAFLAFSSATLVFSFSIASIAFFSTSATFFSVAFAVLAFFSCSSFTTFFRSSTFAFSTTVLLDSNYAFSLSLECLAAMSFASCSALSLQQVWHGEPLV</sequence>
<protein>
    <recommendedName>
        <fullName evidence="5">Secreted peptide</fullName>
    </recommendedName>
</protein>
<keyword evidence="2" id="KW-0732">Signal</keyword>
<keyword evidence="1" id="KW-0472">Membrane</keyword>
<feature type="chain" id="PRO_5043931803" description="Secreted peptide" evidence="2">
    <location>
        <begin position="23"/>
        <end position="111"/>
    </location>
</feature>
<evidence type="ECO:0000256" key="2">
    <source>
        <dbReference type="SAM" id="SignalP"/>
    </source>
</evidence>
<gene>
    <name evidence="3" type="ORF">LTRI10_LOCUS12114</name>
</gene>
<proteinExistence type="predicted"/>
<feature type="signal peptide" evidence="2">
    <location>
        <begin position="1"/>
        <end position="22"/>
    </location>
</feature>
<evidence type="ECO:0000313" key="3">
    <source>
        <dbReference type="EMBL" id="CAL1369573.1"/>
    </source>
</evidence>
<dbReference type="AlphaFoldDB" id="A0AAV2D8J2"/>
<dbReference type="EMBL" id="OZ034815">
    <property type="protein sequence ID" value="CAL1369573.1"/>
    <property type="molecule type" value="Genomic_DNA"/>
</dbReference>
<keyword evidence="1" id="KW-1133">Transmembrane helix</keyword>
<reference evidence="3 4" key="1">
    <citation type="submission" date="2024-04" db="EMBL/GenBank/DDBJ databases">
        <authorList>
            <person name="Fracassetti M."/>
        </authorList>
    </citation>
    <scope>NUCLEOTIDE SEQUENCE [LARGE SCALE GENOMIC DNA]</scope>
</reference>
<accession>A0AAV2D8J2</accession>
<evidence type="ECO:0008006" key="5">
    <source>
        <dbReference type="Google" id="ProtNLM"/>
    </source>
</evidence>
<keyword evidence="1" id="KW-0812">Transmembrane</keyword>